<organism evidence="3 4">
    <name type="scientific">Methyloceanibacter caenitepidi</name>
    <dbReference type="NCBI Taxonomy" id="1384459"/>
    <lineage>
        <taxon>Bacteria</taxon>
        <taxon>Pseudomonadati</taxon>
        <taxon>Pseudomonadota</taxon>
        <taxon>Alphaproteobacteria</taxon>
        <taxon>Hyphomicrobiales</taxon>
        <taxon>Hyphomicrobiaceae</taxon>
        <taxon>Methyloceanibacter</taxon>
    </lineage>
</organism>
<protein>
    <submittedName>
        <fullName evidence="3">Two-component system regulatory protein</fullName>
    </submittedName>
</protein>
<keyword evidence="4" id="KW-1185">Reference proteome</keyword>
<dbReference type="GO" id="GO:0000160">
    <property type="term" value="P:phosphorelay signal transduction system"/>
    <property type="evidence" value="ECO:0007669"/>
    <property type="project" value="InterPro"/>
</dbReference>
<dbReference type="InterPro" id="IPR001789">
    <property type="entry name" value="Sig_transdc_resp-reg_receiver"/>
</dbReference>
<dbReference type="SUPFAM" id="SSF52172">
    <property type="entry name" value="CheY-like"/>
    <property type="match status" value="1"/>
</dbReference>
<gene>
    <name evidence="3" type="ORF">GL4_3175</name>
</gene>
<proteinExistence type="predicted"/>
<accession>A0A0A8K730</accession>
<dbReference type="HOGENOM" id="CLU_000445_69_11_5"/>
<dbReference type="Pfam" id="PF00072">
    <property type="entry name" value="Response_reg"/>
    <property type="match status" value="1"/>
</dbReference>
<evidence type="ECO:0000256" key="1">
    <source>
        <dbReference type="PROSITE-ProRule" id="PRU00169"/>
    </source>
</evidence>
<name>A0A0A8K730_9HYPH</name>
<evidence type="ECO:0000259" key="2">
    <source>
        <dbReference type="PROSITE" id="PS50110"/>
    </source>
</evidence>
<feature type="domain" description="Response regulatory" evidence="2">
    <location>
        <begin position="1"/>
        <end position="109"/>
    </location>
</feature>
<dbReference type="STRING" id="1384459.GL4_3175"/>
<evidence type="ECO:0000313" key="3">
    <source>
        <dbReference type="EMBL" id="BAQ18606.1"/>
    </source>
</evidence>
<keyword evidence="1" id="KW-0597">Phosphoprotein</keyword>
<dbReference type="Proteomes" id="UP000031643">
    <property type="component" value="Chromosome"/>
</dbReference>
<dbReference type="KEGG" id="mcg:GL4_3175"/>
<dbReference type="EMBL" id="AP014648">
    <property type="protein sequence ID" value="BAQ18606.1"/>
    <property type="molecule type" value="Genomic_DNA"/>
</dbReference>
<sequence length="112" mass="12195">MVVEDQAPIALQLEDMLLESECEVVGPASRVGQALRLLSDNAVDAAVLDLNVAGELVYPVADALEARGLPYVFATGYDPSDVAGRYGHHTVLQKPFSRRVFLQAIRDTVRQD</sequence>
<dbReference type="PROSITE" id="PS50110">
    <property type="entry name" value="RESPONSE_REGULATORY"/>
    <property type="match status" value="1"/>
</dbReference>
<dbReference type="Gene3D" id="3.40.50.2300">
    <property type="match status" value="1"/>
</dbReference>
<evidence type="ECO:0000313" key="4">
    <source>
        <dbReference type="Proteomes" id="UP000031643"/>
    </source>
</evidence>
<dbReference type="InterPro" id="IPR011006">
    <property type="entry name" value="CheY-like_superfamily"/>
</dbReference>
<dbReference type="AlphaFoldDB" id="A0A0A8K730"/>
<feature type="modified residue" description="4-aspartylphosphate" evidence="1">
    <location>
        <position position="49"/>
    </location>
</feature>
<reference evidence="3 4" key="1">
    <citation type="submission" date="2014-09" db="EMBL/GenBank/DDBJ databases">
        <title>Genome sequencing of Methyloceanibacter caenitepidi Gela4.</title>
        <authorList>
            <person name="Takeuchi M."/>
            <person name="Susumu S."/>
            <person name="Kamagata Y."/>
            <person name="Oshima K."/>
            <person name="Hattori M."/>
            <person name="Iwasaki W."/>
        </authorList>
    </citation>
    <scope>NUCLEOTIDE SEQUENCE [LARGE SCALE GENOMIC DNA]</scope>
    <source>
        <strain evidence="3 4">Gela4</strain>
    </source>
</reference>